<reference evidence="1 2" key="1">
    <citation type="submission" date="2016-02" db="EMBL/GenBank/DDBJ databases">
        <title>Band-tailed pigeon sequencing and assembly.</title>
        <authorList>
            <person name="Soares A.E."/>
            <person name="Novak B.J."/>
            <person name="Rice E.S."/>
            <person name="O'Connell B."/>
            <person name="Chang D."/>
            <person name="Weber S."/>
            <person name="Shapiro B."/>
        </authorList>
    </citation>
    <scope>NUCLEOTIDE SEQUENCE [LARGE SCALE GENOMIC DNA]</scope>
    <source>
        <strain evidence="1">BTP2013</strain>
        <tissue evidence="1">Blood</tissue>
    </source>
</reference>
<evidence type="ECO:0000313" key="2">
    <source>
        <dbReference type="Proteomes" id="UP000190648"/>
    </source>
</evidence>
<dbReference type="AlphaFoldDB" id="A0A1V4K920"/>
<dbReference type="EMBL" id="LSYS01004144">
    <property type="protein sequence ID" value="OPJ80950.1"/>
    <property type="molecule type" value="Genomic_DNA"/>
</dbReference>
<gene>
    <name evidence="1" type="ORF">AV530_004331</name>
</gene>
<keyword evidence="2" id="KW-1185">Reference proteome</keyword>
<comment type="caution">
    <text evidence="1">The sequence shown here is derived from an EMBL/GenBank/DDBJ whole genome shotgun (WGS) entry which is preliminary data.</text>
</comment>
<dbReference type="Proteomes" id="UP000190648">
    <property type="component" value="Unassembled WGS sequence"/>
</dbReference>
<evidence type="ECO:0000313" key="1">
    <source>
        <dbReference type="EMBL" id="OPJ80950.1"/>
    </source>
</evidence>
<sequence>MKIGKDVYLKEICCLLVLLPAAKTQGKSESATTPLLLPSQQHPARLGVVEPRMDPLPLDVGASPAQLLPQPPMRALSKKTAAAAITFQQHVKSTQDGDMEFLGSHQGFAE</sequence>
<accession>A0A1V4K920</accession>
<organism evidence="1 2">
    <name type="scientific">Patagioenas fasciata monilis</name>
    <dbReference type="NCBI Taxonomy" id="372326"/>
    <lineage>
        <taxon>Eukaryota</taxon>
        <taxon>Metazoa</taxon>
        <taxon>Chordata</taxon>
        <taxon>Craniata</taxon>
        <taxon>Vertebrata</taxon>
        <taxon>Euteleostomi</taxon>
        <taxon>Archelosauria</taxon>
        <taxon>Archosauria</taxon>
        <taxon>Dinosauria</taxon>
        <taxon>Saurischia</taxon>
        <taxon>Theropoda</taxon>
        <taxon>Coelurosauria</taxon>
        <taxon>Aves</taxon>
        <taxon>Neognathae</taxon>
        <taxon>Neoaves</taxon>
        <taxon>Columbimorphae</taxon>
        <taxon>Columbiformes</taxon>
        <taxon>Columbidae</taxon>
        <taxon>Patagioenas</taxon>
    </lineage>
</organism>
<name>A0A1V4K920_PATFA</name>
<proteinExistence type="predicted"/>
<protein>
    <submittedName>
        <fullName evidence="1">Uncharacterized protein</fullName>
    </submittedName>
</protein>